<name>A0A8J7REZ7_METVO</name>
<sequence>MIKKIYKNGNAFAVTLSKSDVEFILKDLEDREVNVTHEIFEGEKAIVIRKN</sequence>
<accession>A0A8J7REZ7</accession>
<comment type="caution">
    <text evidence="1">The sequence shown here is derived from an EMBL/GenBank/DDBJ whole genome shotgun (WGS) entry which is preliminary data.</text>
</comment>
<organism evidence="1 2">
    <name type="scientific">Methanococcus voltae</name>
    <dbReference type="NCBI Taxonomy" id="2188"/>
    <lineage>
        <taxon>Archaea</taxon>
        <taxon>Methanobacteriati</taxon>
        <taxon>Methanobacteriota</taxon>
        <taxon>Methanomada group</taxon>
        <taxon>Methanococci</taxon>
        <taxon>Methanococcales</taxon>
        <taxon>Methanococcaceae</taxon>
        <taxon>Methanococcus</taxon>
    </lineage>
</organism>
<reference evidence="1" key="1">
    <citation type="submission" date="2021-03" db="EMBL/GenBank/DDBJ databases">
        <title>Genomic Encyclopedia of Type Strains, Phase IV (KMG-V): Genome sequencing to study the core and pangenomes of soil and plant-associated prokaryotes.</title>
        <authorList>
            <person name="Whitman W."/>
        </authorList>
    </citation>
    <scope>NUCLEOTIDE SEQUENCE</scope>
    <source>
        <strain evidence="1">C4</strain>
    </source>
</reference>
<dbReference type="RefSeq" id="WP_209591523.1">
    <property type="nucleotide sequence ID" value="NZ_JAGGMO010000002.1"/>
</dbReference>
<dbReference type="AlphaFoldDB" id="A0A8J7REZ7"/>
<dbReference type="Proteomes" id="UP000740329">
    <property type="component" value="Unassembled WGS sequence"/>
</dbReference>
<dbReference type="OrthoDB" id="61227at2157"/>
<protein>
    <submittedName>
        <fullName evidence="1">Uncharacterized protein</fullName>
    </submittedName>
</protein>
<dbReference type="EMBL" id="JAGGMV010000004">
    <property type="protein sequence ID" value="MBP2202007.1"/>
    <property type="molecule type" value="Genomic_DNA"/>
</dbReference>
<proteinExistence type="predicted"/>
<gene>
    <name evidence="1" type="ORF">J3E07_001447</name>
</gene>
<evidence type="ECO:0000313" key="2">
    <source>
        <dbReference type="Proteomes" id="UP000740329"/>
    </source>
</evidence>
<evidence type="ECO:0000313" key="1">
    <source>
        <dbReference type="EMBL" id="MBP2202007.1"/>
    </source>
</evidence>